<sequence length="417" mass="48611">MKQAKGLHKWLLGHFLPVSLLIISYLSGWPFFEGLHFSEFTFVVLSFSALIYISYKSKDSAPCNNTFLKVWILYIIFQLIIGLFYIDNYYVARMYLRNSLTLLCCYSIYLFSYPKYLFQCLHTWYKYFIPIFVICVIPVAIPETYFHFLIPLYIGLILIRALPFKHQVLILIVAIFFMGGLLSRSNLIKIIIFSIIGYVTYSKYITKKIAKLICAFLISCPLLLFILGISGVFNVFDMESYMGNYDVEMSYTSEGEERGRSMIKDTRTFVYAELLESTIENDSWLLGRHPSRGYTSIKYQDELDENSGMFNTERMNVEVGILGIYLWTGIIGYLIYSAFFFNTIFSSINRTNNHYILSLAIALSFIYAFSFVEFTCAPHIMYIMTFIYLGICNSKVFLNMSNDEFKNFIKKIFSFKS</sequence>
<protein>
    <recommendedName>
        <fullName evidence="4">O-antigen ligase domain-containing protein</fullName>
    </recommendedName>
</protein>
<feature type="transmembrane region" description="Helical" evidence="1">
    <location>
        <begin position="168"/>
        <end position="201"/>
    </location>
</feature>
<accession>A0A412GZ19</accession>
<feature type="transmembrane region" description="Helical" evidence="1">
    <location>
        <begin position="37"/>
        <end position="55"/>
    </location>
</feature>
<feature type="transmembrane region" description="Helical" evidence="1">
    <location>
        <begin position="319"/>
        <end position="342"/>
    </location>
</feature>
<feature type="transmembrane region" description="Helical" evidence="1">
    <location>
        <begin position="67"/>
        <end position="86"/>
    </location>
</feature>
<evidence type="ECO:0000313" key="2">
    <source>
        <dbReference type="EMBL" id="RGS00241.1"/>
    </source>
</evidence>
<dbReference type="AlphaFoldDB" id="A0A412GZ19"/>
<feature type="transmembrane region" description="Helical" evidence="1">
    <location>
        <begin position="12"/>
        <end position="31"/>
    </location>
</feature>
<proteinExistence type="predicted"/>
<name>A0A412GZ19_9BACT</name>
<dbReference type="EMBL" id="QRUU01000002">
    <property type="protein sequence ID" value="RGS00241.1"/>
    <property type="molecule type" value="Genomic_DNA"/>
</dbReference>
<feature type="transmembrane region" description="Helical" evidence="1">
    <location>
        <begin position="354"/>
        <end position="374"/>
    </location>
</feature>
<evidence type="ECO:0008006" key="4">
    <source>
        <dbReference type="Google" id="ProtNLM"/>
    </source>
</evidence>
<evidence type="ECO:0000313" key="3">
    <source>
        <dbReference type="Proteomes" id="UP000285864"/>
    </source>
</evidence>
<keyword evidence="1" id="KW-0472">Membrane</keyword>
<reference evidence="2 3" key="1">
    <citation type="submission" date="2018-08" db="EMBL/GenBank/DDBJ databases">
        <title>A genome reference for cultivated species of the human gut microbiota.</title>
        <authorList>
            <person name="Zou Y."/>
            <person name="Xue W."/>
            <person name="Luo G."/>
        </authorList>
    </citation>
    <scope>NUCLEOTIDE SEQUENCE [LARGE SCALE GENOMIC DNA]</scope>
    <source>
        <strain evidence="2 3">AF24-2</strain>
    </source>
</reference>
<feature type="transmembrane region" description="Helical" evidence="1">
    <location>
        <begin position="124"/>
        <end position="148"/>
    </location>
</feature>
<dbReference type="Proteomes" id="UP000285864">
    <property type="component" value="Unassembled WGS sequence"/>
</dbReference>
<feature type="transmembrane region" description="Helical" evidence="1">
    <location>
        <begin position="380"/>
        <end position="398"/>
    </location>
</feature>
<dbReference type="RefSeq" id="WP_118482747.1">
    <property type="nucleotide sequence ID" value="NZ_QRUU01000002.1"/>
</dbReference>
<evidence type="ECO:0000256" key="1">
    <source>
        <dbReference type="SAM" id="Phobius"/>
    </source>
</evidence>
<organism evidence="2 3">
    <name type="scientific">Phocaeicola coprocola</name>
    <dbReference type="NCBI Taxonomy" id="310298"/>
    <lineage>
        <taxon>Bacteria</taxon>
        <taxon>Pseudomonadati</taxon>
        <taxon>Bacteroidota</taxon>
        <taxon>Bacteroidia</taxon>
        <taxon>Bacteroidales</taxon>
        <taxon>Bacteroidaceae</taxon>
        <taxon>Phocaeicola</taxon>
    </lineage>
</organism>
<feature type="transmembrane region" description="Helical" evidence="1">
    <location>
        <begin position="213"/>
        <end position="236"/>
    </location>
</feature>
<gene>
    <name evidence="2" type="ORF">DWY20_00990</name>
</gene>
<keyword evidence="1" id="KW-1133">Transmembrane helix</keyword>
<keyword evidence="1" id="KW-0812">Transmembrane</keyword>
<comment type="caution">
    <text evidence="2">The sequence shown here is derived from an EMBL/GenBank/DDBJ whole genome shotgun (WGS) entry which is preliminary data.</text>
</comment>
<keyword evidence="3" id="KW-1185">Reference proteome</keyword>
<feature type="transmembrane region" description="Helical" evidence="1">
    <location>
        <begin position="92"/>
        <end position="112"/>
    </location>
</feature>